<comment type="caution">
    <text evidence="1">The sequence shown here is derived from an EMBL/GenBank/DDBJ whole genome shotgun (WGS) entry which is preliminary data.</text>
</comment>
<dbReference type="InterPro" id="IPR011008">
    <property type="entry name" value="Dimeric_a/b-barrel"/>
</dbReference>
<dbReference type="EMBL" id="BAAAUV010000004">
    <property type="protein sequence ID" value="GAA3204668.1"/>
    <property type="molecule type" value="Genomic_DNA"/>
</dbReference>
<keyword evidence="2" id="KW-1185">Reference proteome</keyword>
<evidence type="ECO:0000313" key="1">
    <source>
        <dbReference type="EMBL" id="GAA3204668.1"/>
    </source>
</evidence>
<accession>A0ABP6QAH5</accession>
<gene>
    <name evidence="1" type="ORF">GCM10010468_19290</name>
</gene>
<dbReference type="Gene3D" id="3.30.70.100">
    <property type="match status" value="1"/>
</dbReference>
<sequence length="215" mass="23690">MIRWIRFAGRPDGTPAAEFAAGWPAEVAPAALAPADARPSRLSAATVLPGFDDAPHQAVAIAWFTGEERLRRFLAWWPEDSGSVEIVTAEAVLRGADWLHERWSRGVPKLKHMALARRADGLTPQEFSARWRAHAGTAATGVPIPDTARGLAYVQCRPLVDGAGPYDAVNEAYFDDEESLRHRDAWLRANLPGDDDPLFARPRFLALREQLIPIP</sequence>
<dbReference type="RefSeq" id="WP_344824956.1">
    <property type="nucleotide sequence ID" value="NZ_BAAAUV010000004.1"/>
</dbReference>
<organism evidence="1 2">
    <name type="scientific">Actinocorallia longicatena</name>
    <dbReference type="NCBI Taxonomy" id="111803"/>
    <lineage>
        <taxon>Bacteria</taxon>
        <taxon>Bacillati</taxon>
        <taxon>Actinomycetota</taxon>
        <taxon>Actinomycetes</taxon>
        <taxon>Streptosporangiales</taxon>
        <taxon>Thermomonosporaceae</taxon>
        <taxon>Actinocorallia</taxon>
    </lineage>
</organism>
<evidence type="ECO:0000313" key="2">
    <source>
        <dbReference type="Proteomes" id="UP001501237"/>
    </source>
</evidence>
<name>A0ABP6QAH5_9ACTN</name>
<dbReference type="Proteomes" id="UP001501237">
    <property type="component" value="Unassembled WGS sequence"/>
</dbReference>
<protein>
    <recommendedName>
        <fullName evidence="3">EthD domain-containing protein</fullName>
    </recommendedName>
</protein>
<dbReference type="SUPFAM" id="SSF54909">
    <property type="entry name" value="Dimeric alpha+beta barrel"/>
    <property type="match status" value="1"/>
</dbReference>
<reference evidence="2" key="1">
    <citation type="journal article" date="2019" name="Int. J. Syst. Evol. Microbiol.">
        <title>The Global Catalogue of Microorganisms (GCM) 10K type strain sequencing project: providing services to taxonomists for standard genome sequencing and annotation.</title>
        <authorList>
            <consortium name="The Broad Institute Genomics Platform"/>
            <consortium name="The Broad Institute Genome Sequencing Center for Infectious Disease"/>
            <person name="Wu L."/>
            <person name="Ma J."/>
        </authorList>
    </citation>
    <scope>NUCLEOTIDE SEQUENCE [LARGE SCALE GENOMIC DNA]</scope>
    <source>
        <strain evidence="2">JCM 9377</strain>
    </source>
</reference>
<proteinExistence type="predicted"/>
<evidence type="ECO:0008006" key="3">
    <source>
        <dbReference type="Google" id="ProtNLM"/>
    </source>
</evidence>